<keyword evidence="8" id="KW-1185">Reference proteome</keyword>
<dbReference type="AlphaFoldDB" id="A0A942UNZ3"/>
<organism evidence="7 8">
    <name type="scientific">Lederbergia citrea</name>
    <dbReference type="NCBI Taxonomy" id="2833581"/>
    <lineage>
        <taxon>Bacteria</taxon>
        <taxon>Bacillati</taxon>
        <taxon>Bacillota</taxon>
        <taxon>Bacilli</taxon>
        <taxon>Bacillales</taxon>
        <taxon>Bacillaceae</taxon>
        <taxon>Lederbergia</taxon>
    </lineage>
</organism>
<evidence type="ECO:0000256" key="4">
    <source>
        <dbReference type="ARBA" id="ARBA00022777"/>
    </source>
</evidence>
<evidence type="ECO:0000313" key="8">
    <source>
        <dbReference type="Proteomes" id="UP000676456"/>
    </source>
</evidence>
<dbReference type="EMBL" id="JAGYPN010000002">
    <property type="protein sequence ID" value="MBS4222857.1"/>
    <property type="molecule type" value="Genomic_DNA"/>
</dbReference>
<dbReference type="CDD" id="cd01166">
    <property type="entry name" value="KdgK"/>
    <property type="match status" value="1"/>
</dbReference>
<dbReference type="GO" id="GO:0016301">
    <property type="term" value="F:kinase activity"/>
    <property type="evidence" value="ECO:0007669"/>
    <property type="project" value="UniProtKB-KW"/>
</dbReference>
<evidence type="ECO:0000256" key="3">
    <source>
        <dbReference type="ARBA" id="ARBA00022741"/>
    </source>
</evidence>
<dbReference type="Pfam" id="PF00294">
    <property type="entry name" value="PfkB"/>
    <property type="match status" value="1"/>
</dbReference>
<evidence type="ECO:0000256" key="1">
    <source>
        <dbReference type="ARBA" id="ARBA00010688"/>
    </source>
</evidence>
<dbReference type="InterPro" id="IPR050306">
    <property type="entry name" value="PfkB_Carbo_kinase"/>
</dbReference>
<dbReference type="PANTHER" id="PTHR43085">
    <property type="entry name" value="HEXOKINASE FAMILY MEMBER"/>
    <property type="match status" value="1"/>
</dbReference>
<keyword evidence="2" id="KW-0808">Transferase</keyword>
<dbReference type="InterPro" id="IPR011611">
    <property type="entry name" value="PfkB_dom"/>
</dbReference>
<gene>
    <name evidence="7" type="ORF">KHA91_08910</name>
</gene>
<sequence>MKKKIFILGELNVDLIFTGNDVTPEWNKEKLVDGFEQALGSSSAITASCLAGLGFDVYFVGVVGDDPFGHFCTEQLKKNGVNAKYVTFDRNLKTGVTLSLSTNVDRALLTYMGAIPKLHERYLPESLFAEADHIHFGSYFLQEEMKEKWKEIFEKAQKHSISTSFDTGWDPNNQWDRDNIIKLLEFTDFFIPSEKELFQILQINGIEDIIGNLPDKRRVVAVKRGAEGSVLIDQDSDVIKEKAFEILPVDTTGAGDSFNAGLIAGYLSGIKERELLKFANACGAMATLRIGGASSVPTWEQVEEFLHNHLS</sequence>
<protein>
    <submittedName>
        <fullName evidence="7">Carbohydrate kinase family protein</fullName>
    </submittedName>
</protein>
<keyword evidence="3" id="KW-0547">Nucleotide-binding</keyword>
<comment type="similarity">
    <text evidence="1">Belongs to the carbohydrate kinase PfkB family.</text>
</comment>
<dbReference type="PROSITE" id="PS00584">
    <property type="entry name" value="PFKB_KINASES_2"/>
    <property type="match status" value="1"/>
</dbReference>
<dbReference type="SUPFAM" id="SSF53613">
    <property type="entry name" value="Ribokinase-like"/>
    <property type="match status" value="1"/>
</dbReference>
<dbReference type="InterPro" id="IPR029056">
    <property type="entry name" value="Ribokinase-like"/>
</dbReference>
<dbReference type="RefSeq" id="WP_213097920.1">
    <property type="nucleotide sequence ID" value="NZ_JAGYPH010000002.1"/>
</dbReference>
<dbReference type="Proteomes" id="UP000676456">
    <property type="component" value="Unassembled WGS sequence"/>
</dbReference>
<keyword evidence="4 7" id="KW-0418">Kinase</keyword>
<proteinExistence type="inferred from homology"/>
<keyword evidence="5" id="KW-0067">ATP-binding</keyword>
<evidence type="ECO:0000256" key="5">
    <source>
        <dbReference type="ARBA" id="ARBA00022840"/>
    </source>
</evidence>
<dbReference type="PANTHER" id="PTHR43085:SF1">
    <property type="entry name" value="PSEUDOURIDINE KINASE-RELATED"/>
    <property type="match status" value="1"/>
</dbReference>
<dbReference type="Gene3D" id="3.40.1190.20">
    <property type="match status" value="1"/>
</dbReference>
<dbReference type="InterPro" id="IPR002173">
    <property type="entry name" value="Carboh/pur_kinase_PfkB_CS"/>
</dbReference>
<evidence type="ECO:0000259" key="6">
    <source>
        <dbReference type="Pfam" id="PF00294"/>
    </source>
</evidence>
<name>A0A942UNZ3_9BACI</name>
<reference evidence="7 8" key="1">
    <citation type="submission" date="2021-05" db="EMBL/GenBank/DDBJ databases">
        <title>Novel Bacillus species.</title>
        <authorList>
            <person name="Liu G."/>
        </authorList>
    </citation>
    <scope>NUCLEOTIDE SEQUENCE [LARGE SCALE GENOMIC DNA]</scope>
    <source>
        <strain evidence="7 8">FJAT-49682</strain>
    </source>
</reference>
<accession>A0A942UNZ3</accession>
<evidence type="ECO:0000313" key="7">
    <source>
        <dbReference type="EMBL" id="MBS4222857.1"/>
    </source>
</evidence>
<feature type="domain" description="Carbohydrate kinase PfkB" evidence="6">
    <location>
        <begin position="3"/>
        <end position="298"/>
    </location>
</feature>
<evidence type="ECO:0000256" key="2">
    <source>
        <dbReference type="ARBA" id="ARBA00022679"/>
    </source>
</evidence>
<dbReference type="GO" id="GO:0005524">
    <property type="term" value="F:ATP binding"/>
    <property type="evidence" value="ECO:0007669"/>
    <property type="project" value="UniProtKB-KW"/>
</dbReference>
<comment type="caution">
    <text evidence="7">The sequence shown here is derived from an EMBL/GenBank/DDBJ whole genome shotgun (WGS) entry which is preliminary data.</text>
</comment>